<dbReference type="Gene3D" id="3.40.190.10">
    <property type="entry name" value="Periplasmic binding protein-like II"/>
    <property type="match status" value="2"/>
</dbReference>
<dbReference type="InterPro" id="IPR050490">
    <property type="entry name" value="Bact_solute-bd_prot1"/>
</dbReference>
<evidence type="ECO:0000313" key="2">
    <source>
        <dbReference type="EMBL" id="MBW7571269.1"/>
    </source>
</evidence>
<accession>A0ABS7DJ02</accession>
<keyword evidence="1" id="KW-0732">Signal</keyword>
<dbReference type="Proteomes" id="UP000719942">
    <property type="component" value="Unassembled WGS sequence"/>
</dbReference>
<gene>
    <name evidence="2" type="ORF">J5W02_00445</name>
</gene>
<dbReference type="PANTHER" id="PTHR43649">
    <property type="entry name" value="ARABINOSE-BINDING PROTEIN-RELATED"/>
    <property type="match status" value="1"/>
</dbReference>
<feature type="chain" id="PRO_5045954473" evidence="1">
    <location>
        <begin position="29"/>
        <end position="438"/>
    </location>
</feature>
<dbReference type="Pfam" id="PF01547">
    <property type="entry name" value="SBP_bac_1"/>
    <property type="match status" value="1"/>
</dbReference>
<keyword evidence="3" id="KW-1185">Reference proteome</keyword>
<feature type="signal peptide" evidence="1">
    <location>
        <begin position="1"/>
        <end position="28"/>
    </location>
</feature>
<dbReference type="PANTHER" id="PTHR43649:SF12">
    <property type="entry name" value="DIACETYLCHITOBIOSE BINDING PROTEIN DASA"/>
    <property type="match status" value="1"/>
</dbReference>
<organism evidence="2 3">
    <name type="scientific">Caproiciproducens faecalis</name>
    <dbReference type="NCBI Taxonomy" id="2820301"/>
    <lineage>
        <taxon>Bacteria</taxon>
        <taxon>Bacillati</taxon>
        <taxon>Bacillota</taxon>
        <taxon>Clostridia</taxon>
        <taxon>Eubacteriales</taxon>
        <taxon>Acutalibacteraceae</taxon>
        <taxon>Caproiciproducens</taxon>
    </lineage>
</organism>
<sequence>MKRVIALVLTMALSGAMLVGCQSTPAPAASQAASQAASSEAAKPVEITVVTSYGGDDGNRANYESAYKAYETATGNTVKDASGTSNEEWKSKIMADFETGAEPDVLFYFNGVDANKLVQGGKVVSIDEIRKTYPDYASNMRDDLLGASPADGKNYSVPVNGYWEGLFINKKVLKDCGVEVPGADYTWDQFLKDCETIKSKGITPIACSLQEVPHYWFEYCVFNHGTLATHTKLPASSTDEIGKVWTDGLNDIKTLYTKGYFPKNTTTATDAETFQLMADDKAAFAIDGSWKIGWFQENAKSIDDFTVTYVPGENGRKSTDIIGGLSMGYYITQKAWSDPAKQKACVDFVKAMTTDEVVSTFGATAVTALKNGTAAKSDTDSLEKAAMAMTKGATGIAPATQDGLIQTARTALFADIKNIATGKTTAEKAIDACLAIKS</sequence>
<dbReference type="InterPro" id="IPR006059">
    <property type="entry name" value="SBP"/>
</dbReference>
<evidence type="ECO:0000313" key="3">
    <source>
        <dbReference type="Proteomes" id="UP000719942"/>
    </source>
</evidence>
<reference evidence="2 3" key="1">
    <citation type="submission" date="2021-03" db="EMBL/GenBank/DDBJ databases">
        <title>Caproiciproducens sp. nov. isolated from feces of cow.</title>
        <authorList>
            <person name="Choi J.-Y."/>
        </authorList>
    </citation>
    <scope>NUCLEOTIDE SEQUENCE [LARGE SCALE GENOMIC DNA]</scope>
    <source>
        <strain evidence="2 3">AGMB10547</strain>
    </source>
</reference>
<dbReference type="SUPFAM" id="SSF53850">
    <property type="entry name" value="Periplasmic binding protein-like II"/>
    <property type="match status" value="1"/>
</dbReference>
<protein>
    <submittedName>
        <fullName evidence="2">Carbohydrate ABC transporter substrate-binding protein</fullName>
    </submittedName>
</protein>
<evidence type="ECO:0000256" key="1">
    <source>
        <dbReference type="SAM" id="SignalP"/>
    </source>
</evidence>
<proteinExistence type="predicted"/>
<dbReference type="EMBL" id="JAGFNZ010000001">
    <property type="protein sequence ID" value="MBW7571269.1"/>
    <property type="molecule type" value="Genomic_DNA"/>
</dbReference>
<dbReference type="PROSITE" id="PS51257">
    <property type="entry name" value="PROKAR_LIPOPROTEIN"/>
    <property type="match status" value="1"/>
</dbReference>
<dbReference type="RefSeq" id="WP_219938481.1">
    <property type="nucleotide sequence ID" value="NZ_JAGFNZ010000001.1"/>
</dbReference>
<name>A0ABS7DJ02_9FIRM</name>
<comment type="caution">
    <text evidence="2">The sequence shown here is derived from an EMBL/GenBank/DDBJ whole genome shotgun (WGS) entry which is preliminary data.</text>
</comment>